<evidence type="ECO:0000313" key="9">
    <source>
        <dbReference type="Proteomes" id="UP000460157"/>
    </source>
</evidence>
<protein>
    <recommendedName>
        <fullName evidence="2 6">Nuclease SbcCD subunit D</fullName>
    </recommendedName>
</protein>
<evidence type="ECO:0000256" key="4">
    <source>
        <dbReference type="ARBA" id="ARBA00022801"/>
    </source>
</evidence>
<dbReference type="CDD" id="cd00840">
    <property type="entry name" value="MPP_Mre11_N"/>
    <property type="match status" value="1"/>
</dbReference>
<keyword evidence="4 6" id="KW-0378">Hydrolase</keyword>
<feature type="domain" description="Calcineurin-like phosphoesterase" evidence="7">
    <location>
        <begin position="1"/>
        <end position="126"/>
    </location>
</feature>
<dbReference type="PANTHER" id="PTHR30337:SF0">
    <property type="entry name" value="NUCLEASE SBCCD SUBUNIT D"/>
    <property type="match status" value="1"/>
</dbReference>
<gene>
    <name evidence="6 8" type="primary">sbcD</name>
    <name evidence="8" type="ORF">GNZ21_05370</name>
</gene>
<dbReference type="Proteomes" id="UP000460157">
    <property type="component" value="Unassembled WGS sequence"/>
</dbReference>
<name>A0A7K1UH41_9MICC</name>
<evidence type="ECO:0000256" key="2">
    <source>
        <dbReference type="ARBA" id="ARBA00013365"/>
    </source>
</evidence>
<dbReference type="InterPro" id="IPR041796">
    <property type="entry name" value="Mre11_N"/>
</dbReference>
<accession>A0A7K1UH41</accession>
<evidence type="ECO:0000256" key="6">
    <source>
        <dbReference type="RuleBase" id="RU363069"/>
    </source>
</evidence>
<evidence type="ECO:0000256" key="3">
    <source>
        <dbReference type="ARBA" id="ARBA00022722"/>
    </source>
</evidence>
<keyword evidence="3 6" id="KW-0540">Nuclease</keyword>
<dbReference type="GO" id="GO:0004519">
    <property type="term" value="F:endonuclease activity"/>
    <property type="evidence" value="ECO:0007669"/>
    <property type="project" value="UniProtKB-KW"/>
</dbReference>
<reference evidence="8 9" key="1">
    <citation type="submission" date="2019-12" db="EMBL/GenBank/DDBJ databases">
        <title>Nesterenkonia muleiensis sp. nov., a novel actinobacterium isolated from sap of Populus euphratica.</title>
        <authorList>
            <person name="Wang R."/>
        </authorList>
    </citation>
    <scope>NUCLEOTIDE SEQUENCE [LARGE SCALE GENOMIC DNA]</scope>
    <source>
        <strain evidence="8 9">F10</strain>
    </source>
</reference>
<evidence type="ECO:0000256" key="1">
    <source>
        <dbReference type="ARBA" id="ARBA00010555"/>
    </source>
</evidence>
<dbReference type="AlphaFoldDB" id="A0A7K1UH41"/>
<dbReference type="SUPFAM" id="SSF56300">
    <property type="entry name" value="Metallo-dependent phosphatases"/>
    <property type="match status" value="1"/>
</dbReference>
<keyword evidence="6" id="KW-0233">DNA recombination</keyword>
<keyword evidence="5 6" id="KW-0269">Exonuclease</keyword>
<dbReference type="EMBL" id="WRPM01000032">
    <property type="protein sequence ID" value="MVT25795.1"/>
    <property type="molecule type" value="Genomic_DNA"/>
</dbReference>
<keyword evidence="9" id="KW-1185">Reference proteome</keyword>
<dbReference type="InterPro" id="IPR004843">
    <property type="entry name" value="Calcineurin-like_PHP"/>
</dbReference>
<dbReference type="Gene3D" id="3.60.21.10">
    <property type="match status" value="1"/>
</dbReference>
<keyword evidence="6" id="KW-0235">DNA replication</keyword>
<evidence type="ECO:0000313" key="8">
    <source>
        <dbReference type="EMBL" id="MVT25795.1"/>
    </source>
</evidence>
<dbReference type="Pfam" id="PF00149">
    <property type="entry name" value="Metallophos"/>
    <property type="match status" value="1"/>
</dbReference>
<dbReference type="InterPro" id="IPR050535">
    <property type="entry name" value="DNA_Repair-Maintenance_Comp"/>
</dbReference>
<dbReference type="PANTHER" id="PTHR30337">
    <property type="entry name" value="COMPONENT OF ATP-DEPENDENT DSDNA EXONUCLEASE"/>
    <property type="match status" value="1"/>
</dbReference>
<dbReference type="OrthoDB" id="9773856at2"/>
<dbReference type="GO" id="GO:0006260">
    <property type="term" value="P:DNA replication"/>
    <property type="evidence" value="ECO:0007669"/>
    <property type="project" value="UniProtKB-KW"/>
</dbReference>
<comment type="subunit">
    <text evidence="6">Heterodimer of SbcC and SbcD.</text>
</comment>
<comment type="function">
    <text evidence="6">SbcCD cleaves DNA hairpin structures. These structures can inhibit DNA replication and are intermediates in certain DNA recombination reactions. The complex acts as a 3'-&gt;5' double strand exonuclease that can open hairpins. It also has a 5' single-strand endonuclease activity.</text>
</comment>
<dbReference type="InterPro" id="IPR004593">
    <property type="entry name" value="SbcD"/>
</dbReference>
<comment type="caution">
    <text evidence="8">The sequence shown here is derived from an EMBL/GenBank/DDBJ whole genome shotgun (WGS) entry which is preliminary data.</text>
</comment>
<comment type="similarity">
    <text evidence="1 6">Belongs to the SbcD family.</text>
</comment>
<dbReference type="GO" id="GO:0006310">
    <property type="term" value="P:DNA recombination"/>
    <property type="evidence" value="ECO:0007669"/>
    <property type="project" value="UniProtKB-KW"/>
</dbReference>
<evidence type="ECO:0000256" key="5">
    <source>
        <dbReference type="ARBA" id="ARBA00022839"/>
    </source>
</evidence>
<dbReference type="InterPro" id="IPR029052">
    <property type="entry name" value="Metallo-depent_PP-like"/>
</dbReference>
<organism evidence="8 9">
    <name type="scientific">Nesterenkonia alkaliphila</name>
    <dbReference type="NCBI Taxonomy" id="1463631"/>
    <lineage>
        <taxon>Bacteria</taxon>
        <taxon>Bacillati</taxon>
        <taxon>Actinomycetota</taxon>
        <taxon>Actinomycetes</taxon>
        <taxon>Micrococcales</taxon>
        <taxon>Micrococcaceae</taxon>
        <taxon>Nesterenkonia</taxon>
    </lineage>
</organism>
<dbReference type="NCBIfam" id="TIGR00619">
    <property type="entry name" value="sbcd"/>
    <property type="match status" value="1"/>
</dbReference>
<dbReference type="RefSeq" id="WP_157322073.1">
    <property type="nucleotide sequence ID" value="NZ_BMFX01000019.1"/>
</dbReference>
<keyword evidence="6" id="KW-0255">Endonuclease</keyword>
<sequence>MKLLHTSDWHLGRGFHGFSLRDEQEEMLQTVCRTVEEHGVGAVLVAGDVYDRALPPEWAVQLLDTTLGRLRQLGAEVVITSGNHDSAARLGFIRKVAAASGLHFRTALSDAWTPVELADGTLVYGVPYLEPQLVAGELGVERANHTAVTAEVIRRIHQDRDRRSLRGRVVVMAHLFAASGVASESERNIGAEAAPGDQLDHHERSAGGLAVVPLGVFDGFDYTALGHLHGRQRLSETVRYSGSPIRYSFSETRQAKGAWLYDTDTGQAEPLDWQIGRRLVQLRDEIEVILDPQTVAEHRDCYAQITLVDDQRPERAYQRVQEAYPYLASFTYSGAARAQSATTYSQKIAEARTDAEIITGFLEHVRSRGPSQAEQQLIQEAMETVRLGGAP</sequence>
<proteinExistence type="inferred from homology"/>
<dbReference type="GO" id="GO:0008408">
    <property type="term" value="F:3'-5' exonuclease activity"/>
    <property type="evidence" value="ECO:0007669"/>
    <property type="project" value="InterPro"/>
</dbReference>
<evidence type="ECO:0000259" key="7">
    <source>
        <dbReference type="Pfam" id="PF00149"/>
    </source>
</evidence>